<keyword evidence="5" id="KW-0479">Metal-binding</keyword>
<keyword evidence="7" id="KW-0325">Glycoprotein</keyword>
<evidence type="ECO:0000256" key="8">
    <source>
        <dbReference type="ARBA" id="ARBA00023211"/>
    </source>
</evidence>
<dbReference type="SUPFAM" id="SSF53448">
    <property type="entry name" value="Nucleotide-diphospho-sugar transferases"/>
    <property type="match status" value="1"/>
</dbReference>
<evidence type="ECO:0000256" key="13">
    <source>
        <dbReference type="ARBA" id="ARBA00057883"/>
    </source>
</evidence>
<dbReference type="GO" id="GO:0008466">
    <property type="term" value="F:glycogenin glucosyltransferase activity"/>
    <property type="evidence" value="ECO:0007669"/>
    <property type="project" value="UniProtKB-EC"/>
</dbReference>
<dbReference type="FunFam" id="3.90.550.10:FF:000092">
    <property type="entry name" value="Glycogenin 2"/>
    <property type="match status" value="1"/>
</dbReference>
<evidence type="ECO:0000256" key="5">
    <source>
        <dbReference type="ARBA" id="ARBA00022723"/>
    </source>
</evidence>
<comment type="subcellular location">
    <subcellularLocation>
        <location evidence="2">Cytoplasm</location>
    </subcellularLocation>
</comment>
<evidence type="ECO:0000256" key="10">
    <source>
        <dbReference type="ARBA" id="ARBA00038934"/>
    </source>
</evidence>
<comment type="caution">
    <text evidence="14">The sequence shown here is derived from an EMBL/GenBank/DDBJ whole genome shotgun (WGS) entry which is preliminary data.</text>
</comment>
<sequence>METYMTLVLTDSYLIGAQVLAWSIKDSGSKKYLSVLVTKKTLSESTLITLNEIYDEVINVEPIYSKDIDKLNLFGRPDLHASLTKIHIWAQEKFKKIVYLDGDTFCTKNVDKLFDLDTDFAAIPDIGWPDIFNSGVFVTKPNISIYNSLINLAKNNISYDEFNLGGDQGLLNYYFSKWYRLPFIYNVVPSFSYQYLPAYNQFGSEISIVHFAGTKKPWILNGHNTNYRPYNELIEKWKSILRKHSKNQNLDEILYSKKQLLKTKETNNLMSKKNVFKNETFYKLSTQKVSLDTRTEFSTEKLKEQSLSSISHETTFFNNINYKNKWNEPFNPNELSFKPIYPLPMPENIKKEMEEYNKNTQIEKISPFFWNKKSAVTRVFLNDEPQKKEIDVSKYEVKITSQNVFLYYKTNKIPISKT</sequence>
<dbReference type="InterPro" id="IPR002495">
    <property type="entry name" value="Glyco_trans_8"/>
</dbReference>
<dbReference type="GO" id="GO:0046872">
    <property type="term" value="F:metal ion binding"/>
    <property type="evidence" value="ECO:0007669"/>
    <property type="project" value="UniProtKB-KW"/>
</dbReference>
<reference evidence="15" key="1">
    <citation type="journal article" date="2016" name="Nat. Commun.">
        <title>Genome analysis of three Pneumocystis species reveals adaptation mechanisms to life exclusively in mammalian hosts.</title>
        <authorList>
            <person name="Ma L."/>
            <person name="Chen Z."/>
            <person name="Huang D.W."/>
            <person name="Kutty G."/>
            <person name="Ishihara M."/>
            <person name="Wang H."/>
            <person name="Abouelleil A."/>
            <person name="Bishop L."/>
            <person name="Davey E."/>
            <person name="Deng R."/>
            <person name="Deng X."/>
            <person name="Fan L."/>
            <person name="Fantoni G."/>
            <person name="Fitzgerald M."/>
            <person name="Gogineni E."/>
            <person name="Goldberg J.M."/>
            <person name="Handley G."/>
            <person name="Hu X."/>
            <person name="Huber C."/>
            <person name="Jiao X."/>
            <person name="Jones K."/>
            <person name="Levin J.Z."/>
            <person name="Liu Y."/>
            <person name="Macdonald P."/>
            <person name="Melnikov A."/>
            <person name="Raley C."/>
            <person name="Sassi M."/>
            <person name="Sherman B.T."/>
            <person name="Song X."/>
            <person name="Sykes S."/>
            <person name="Tran B."/>
            <person name="Walsh L."/>
            <person name="Xia Y."/>
            <person name="Yang J."/>
            <person name="Young S."/>
            <person name="Zeng Q."/>
            <person name="Zheng X."/>
            <person name="Stephens R."/>
            <person name="Nusbaum C."/>
            <person name="Birren B.W."/>
            <person name="Azadi P."/>
            <person name="Lempicki R.A."/>
            <person name="Cuomo C.A."/>
            <person name="Kovacs J.A."/>
        </authorList>
    </citation>
    <scope>NUCLEOTIDE SEQUENCE [LARGE SCALE GENOMIC DNA]</scope>
    <source>
        <strain evidence="15">RU7</strain>
    </source>
</reference>
<dbReference type="Proteomes" id="UP000053447">
    <property type="component" value="Unassembled WGS sequence"/>
</dbReference>
<dbReference type="Pfam" id="PF01501">
    <property type="entry name" value="Glyco_transf_8"/>
    <property type="match status" value="1"/>
</dbReference>
<dbReference type="InterPro" id="IPR050587">
    <property type="entry name" value="GNT1/Glycosyltrans_8"/>
</dbReference>
<organism evidence="14 15">
    <name type="scientific">Pneumocystis jirovecii (strain RU7)</name>
    <name type="common">Human pneumocystis pneumonia agent</name>
    <dbReference type="NCBI Taxonomy" id="1408657"/>
    <lineage>
        <taxon>Eukaryota</taxon>
        <taxon>Fungi</taxon>
        <taxon>Dikarya</taxon>
        <taxon>Ascomycota</taxon>
        <taxon>Taphrinomycotina</taxon>
        <taxon>Pneumocystomycetes</taxon>
        <taxon>Pneumocystaceae</taxon>
        <taxon>Pneumocystis</taxon>
    </lineage>
</organism>
<dbReference type="PANTHER" id="PTHR11183">
    <property type="entry name" value="GLYCOGENIN SUBFAMILY MEMBER"/>
    <property type="match status" value="1"/>
</dbReference>
<keyword evidence="8" id="KW-0464">Manganese</keyword>
<keyword evidence="15" id="KW-1185">Reference proteome</keyword>
<dbReference type="CDD" id="cd02537">
    <property type="entry name" value="GT8_Glycogenin"/>
    <property type="match status" value="1"/>
</dbReference>
<keyword evidence="6" id="KW-0320">Glycogen biosynthesis</keyword>
<evidence type="ECO:0000313" key="14">
    <source>
        <dbReference type="EMBL" id="KTW32755.1"/>
    </source>
</evidence>
<evidence type="ECO:0000256" key="9">
    <source>
        <dbReference type="ARBA" id="ARBA00038162"/>
    </source>
</evidence>
<dbReference type="GeneID" id="28938762"/>
<name>A0A0W4ZWN0_PNEJ7</name>
<dbReference type="EC" id="2.4.1.186" evidence="10"/>
<protein>
    <recommendedName>
        <fullName evidence="10">glycogenin glucosyltransferase</fullName>
        <ecNumber evidence="10">2.4.1.186</ecNumber>
    </recommendedName>
</protein>
<evidence type="ECO:0000256" key="1">
    <source>
        <dbReference type="ARBA" id="ARBA00001936"/>
    </source>
</evidence>
<comment type="function">
    <text evidence="13">Self-glucosylating initiator of glycogen synthesis. It catalyzes the formation of a short alpha (1,4)-glucosyl chain covalently attached via a glucose 1-O-tyrosyl linkage to internal tyrosine residues and these chains act as primers for the elongation reaction catalyzed by glycogen synthase.</text>
</comment>
<evidence type="ECO:0000256" key="4">
    <source>
        <dbReference type="ARBA" id="ARBA00022679"/>
    </source>
</evidence>
<keyword evidence="4" id="KW-0808">Transferase</keyword>
<evidence type="ECO:0000256" key="11">
    <source>
        <dbReference type="ARBA" id="ARBA00050886"/>
    </source>
</evidence>
<comment type="similarity">
    <text evidence="9">Belongs to the glycosyltransferase 8 family. Glycogenin subfamily.</text>
</comment>
<dbReference type="EMBL" id="LFWA01000001">
    <property type="protein sequence ID" value="KTW32755.1"/>
    <property type="molecule type" value="Genomic_DNA"/>
</dbReference>
<comment type="catalytic activity">
    <reaction evidence="11">
        <text>[1,4-alpha-D-glucosyl](n)-L-tyrosyl-[glycogenin] + UDP-alpha-D-glucose = [1,4-alpha-D-glucosyl](n+1)-L-tyrosyl-[glycogenin] + UDP + H(+)</text>
        <dbReference type="Rhea" id="RHEA:56560"/>
        <dbReference type="Rhea" id="RHEA-COMP:14606"/>
        <dbReference type="Rhea" id="RHEA-COMP:14607"/>
        <dbReference type="ChEBI" id="CHEBI:15378"/>
        <dbReference type="ChEBI" id="CHEBI:58223"/>
        <dbReference type="ChEBI" id="CHEBI:58885"/>
        <dbReference type="ChEBI" id="CHEBI:140574"/>
        <dbReference type="EC" id="2.4.1.186"/>
    </reaction>
</comment>
<keyword evidence="3" id="KW-0963">Cytoplasm</keyword>
<dbReference type="VEuPathDB" id="FungiDB:T551_00240"/>
<evidence type="ECO:0000256" key="6">
    <source>
        <dbReference type="ARBA" id="ARBA00023056"/>
    </source>
</evidence>
<evidence type="ECO:0000256" key="2">
    <source>
        <dbReference type="ARBA" id="ARBA00004496"/>
    </source>
</evidence>
<proteinExistence type="inferred from homology"/>
<dbReference type="GO" id="GO:0005978">
    <property type="term" value="P:glycogen biosynthetic process"/>
    <property type="evidence" value="ECO:0007669"/>
    <property type="project" value="UniProtKB-KW"/>
</dbReference>
<evidence type="ECO:0000256" key="3">
    <source>
        <dbReference type="ARBA" id="ARBA00022490"/>
    </source>
</evidence>
<evidence type="ECO:0000313" key="15">
    <source>
        <dbReference type="Proteomes" id="UP000053447"/>
    </source>
</evidence>
<evidence type="ECO:0000256" key="12">
    <source>
        <dbReference type="ARBA" id="ARBA00052293"/>
    </source>
</evidence>
<dbReference type="OrthoDB" id="2014201at2759"/>
<dbReference type="AlphaFoldDB" id="A0A0W4ZWN0"/>
<dbReference type="InterPro" id="IPR029044">
    <property type="entry name" value="Nucleotide-diphossugar_trans"/>
</dbReference>
<dbReference type="STRING" id="1408657.A0A0W4ZWN0"/>
<accession>A0A0W4ZWN0</accession>
<comment type="catalytic activity">
    <reaction evidence="12">
        <text>L-tyrosyl-[glycogenin] + UDP-alpha-D-glucose = alpha-D-glucosyl-L-tyrosyl-[glycogenin] + UDP + H(+)</text>
        <dbReference type="Rhea" id="RHEA:23360"/>
        <dbReference type="Rhea" id="RHEA-COMP:14604"/>
        <dbReference type="Rhea" id="RHEA-COMP:14605"/>
        <dbReference type="ChEBI" id="CHEBI:15378"/>
        <dbReference type="ChEBI" id="CHEBI:46858"/>
        <dbReference type="ChEBI" id="CHEBI:58223"/>
        <dbReference type="ChEBI" id="CHEBI:58885"/>
        <dbReference type="ChEBI" id="CHEBI:140573"/>
        <dbReference type="EC" id="2.4.1.186"/>
    </reaction>
</comment>
<dbReference type="RefSeq" id="XP_018231447.1">
    <property type="nucleotide sequence ID" value="XM_018372507.1"/>
</dbReference>
<evidence type="ECO:0000256" key="7">
    <source>
        <dbReference type="ARBA" id="ARBA00023180"/>
    </source>
</evidence>
<gene>
    <name evidence="14" type="ORF">T551_00240</name>
</gene>
<comment type="cofactor">
    <cofactor evidence="1">
        <name>Mn(2+)</name>
        <dbReference type="ChEBI" id="CHEBI:29035"/>
    </cofactor>
</comment>
<dbReference type="Gene3D" id="3.90.550.10">
    <property type="entry name" value="Spore Coat Polysaccharide Biosynthesis Protein SpsA, Chain A"/>
    <property type="match status" value="1"/>
</dbReference>
<dbReference type="GO" id="GO:0005737">
    <property type="term" value="C:cytoplasm"/>
    <property type="evidence" value="ECO:0007669"/>
    <property type="project" value="UniProtKB-SubCell"/>
</dbReference>